<accession>A0A286G2Y3</accession>
<gene>
    <name evidence="4" type="ORF">SAMN05421508_101367</name>
</gene>
<keyword evidence="3" id="KW-0511">Multifunctional enzyme</keyword>
<evidence type="ECO:0000313" key="4">
    <source>
        <dbReference type="EMBL" id="SOD89881.1"/>
    </source>
</evidence>
<keyword evidence="1" id="KW-0413">Isomerase</keyword>
<sequence length="249" mass="24843">MTGRVTMSRHGDVAVVAVTAAAGTGLVPALRRGLAEHLRAAERDARVRRIVLLAEGGALAGDGDGDPLAVPSAAALAAQVEACRKPVFGALDGLALDAGLEVFLACRLRTGSPRCGLGFPAAAAGRMPRAGGTQRLPRLVGVAAALDLLGSGRLVEAEAAVALGLLDTVAQDPLVGSALSAARRLADADLPPPVARRMPAGEPPAGTDPLARAVAASFRPLAEGSAVEAALAAAADSLQLTETPTDGQQ</sequence>
<reference evidence="5" key="1">
    <citation type="submission" date="2017-09" db="EMBL/GenBank/DDBJ databases">
        <authorList>
            <person name="Varghese N."/>
            <person name="Submissions S."/>
        </authorList>
    </citation>
    <scope>NUCLEOTIDE SEQUENCE [LARGE SCALE GENOMIC DNA]</scope>
    <source>
        <strain evidence="5">USBA 140</strain>
    </source>
</reference>
<evidence type="ECO:0000256" key="1">
    <source>
        <dbReference type="ARBA" id="ARBA00023235"/>
    </source>
</evidence>
<dbReference type="SUPFAM" id="SSF52096">
    <property type="entry name" value="ClpP/crotonase"/>
    <property type="match status" value="1"/>
</dbReference>
<evidence type="ECO:0000256" key="3">
    <source>
        <dbReference type="ARBA" id="ARBA00023268"/>
    </source>
</evidence>
<keyword evidence="5" id="KW-1185">Reference proteome</keyword>
<dbReference type="GO" id="GO:0016829">
    <property type="term" value="F:lyase activity"/>
    <property type="evidence" value="ECO:0007669"/>
    <property type="project" value="UniProtKB-KW"/>
</dbReference>
<proteinExistence type="predicted"/>
<dbReference type="PANTHER" id="PTHR23309">
    <property type="entry name" value="3-HYDROXYACYL-COA DEHYROGENASE"/>
    <property type="match status" value="1"/>
</dbReference>
<dbReference type="Gene3D" id="3.90.226.10">
    <property type="entry name" value="2-enoyl-CoA Hydratase, Chain A, domain 1"/>
    <property type="match status" value="1"/>
</dbReference>
<dbReference type="Proteomes" id="UP000219621">
    <property type="component" value="Unassembled WGS sequence"/>
</dbReference>
<dbReference type="Pfam" id="PF00378">
    <property type="entry name" value="ECH_1"/>
    <property type="match status" value="1"/>
</dbReference>
<dbReference type="CDD" id="cd06558">
    <property type="entry name" value="crotonase-like"/>
    <property type="match status" value="1"/>
</dbReference>
<dbReference type="GO" id="GO:0016853">
    <property type="term" value="F:isomerase activity"/>
    <property type="evidence" value="ECO:0007669"/>
    <property type="project" value="UniProtKB-KW"/>
</dbReference>
<dbReference type="InterPro" id="IPR029045">
    <property type="entry name" value="ClpP/crotonase-like_dom_sf"/>
</dbReference>
<dbReference type="AlphaFoldDB" id="A0A286G2Y3"/>
<evidence type="ECO:0000313" key="5">
    <source>
        <dbReference type="Proteomes" id="UP000219621"/>
    </source>
</evidence>
<keyword evidence="2" id="KW-0456">Lyase</keyword>
<name>A0A286G2Y3_9PROT</name>
<dbReference type="RefSeq" id="WP_176524981.1">
    <property type="nucleotide sequence ID" value="NZ_OCNJ01000001.1"/>
</dbReference>
<evidence type="ECO:0000256" key="2">
    <source>
        <dbReference type="ARBA" id="ARBA00023239"/>
    </source>
</evidence>
<protein>
    <submittedName>
        <fullName evidence="4">3-hydroxyacyl-CoA dehydrogenase</fullName>
    </submittedName>
</protein>
<organism evidence="4 5">
    <name type="scientific">Caenispirillum bisanense</name>
    <dbReference type="NCBI Taxonomy" id="414052"/>
    <lineage>
        <taxon>Bacteria</taxon>
        <taxon>Pseudomonadati</taxon>
        <taxon>Pseudomonadota</taxon>
        <taxon>Alphaproteobacteria</taxon>
        <taxon>Rhodospirillales</taxon>
        <taxon>Novispirillaceae</taxon>
        <taxon>Caenispirillum</taxon>
    </lineage>
</organism>
<dbReference type="EMBL" id="OCNJ01000001">
    <property type="protein sequence ID" value="SOD89881.1"/>
    <property type="molecule type" value="Genomic_DNA"/>
</dbReference>
<dbReference type="InterPro" id="IPR001753">
    <property type="entry name" value="Enoyl-CoA_hydra/iso"/>
</dbReference>